<keyword evidence="1" id="KW-0732">Signal</keyword>
<evidence type="ECO:0000313" key="3">
    <source>
        <dbReference type="EMBL" id="AZB17039.1"/>
    </source>
</evidence>
<gene>
    <name evidence="3" type="ORF">EG352_04255</name>
</gene>
<proteinExistence type="predicted"/>
<dbReference type="InterPro" id="IPR013320">
    <property type="entry name" value="ConA-like_dom_sf"/>
</dbReference>
<reference evidence="3 4" key="1">
    <citation type="submission" date="2018-11" db="EMBL/GenBank/DDBJ databases">
        <title>Proposal to divide the Flavobacteriaceae and reorganize its genera based on Amino Acid Identity values calculated from whole genome sequences.</title>
        <authorList>
            <person name="Nicholson A.C."/>
            <person name="Gulvik C.A."/>
            <person name="Whitney A.M."/>
            <person name="Humrighouse B.W."/>
            <person name="Bell M."/>
            <person name="Holmes B."/>
            <person name="Steigerwalt A.G."/>
            <person name="Villarma A."/>
            <person name="Sheth M."/>
            <person name="Batra D."/>
            <person name="Pryor J."/>
            <person name="Bernardet J.-F."/>
            <person name="Hugo C."/>
            <person name="Kampfer P."/>
            <person name="Newman J."/>
            <person name="McQuiston J.R."/>
        </authorList>
    </citation>
    <scope>NUCLEOTIDE SEQUENCE [LARGE SCALE GENOMIC DNA]</scope>
    <source>
        <strain evidence="3 4">H5559</strain>
    </source>
</reference>
<evidence type="ECO:0000259" key="2">
    <source>
        <dbReference type="Pfam" id="PF18962"/>
    </source>
</evidence>
<evidence type="ECO:0000313" key="4">
    <source>
        <dbReference type="Proteomes" id="UP000269015"/>
    </source>
</evidence>
<feature type="domain" description="Secretion system C-terminal sorting" evidence="2">
    <location>
        <begin position="264"/>
        <end position="329"/>
    </location>
</feature>
<dbReference type="SUPFAM" id="SSF49899">
    <property type="entry name" value="Concanavalin A-like lectins/glucanases"/>
    <property type="match status" value="1"/>
</dbReference>
<dbReference type="InterPro" id="IPR026444">
    <property type="entry name" value="Secre_tail"/>
</dbReference>
<sequence length="331" mass="36986">MIYFYLLVSYFTIQGKFIILIQNLNFMKTFYSIAFSLLSALSIAQQSVSFEDYEGFTTGDINGQGLWISTPTGDIPANVTHQMITQDMASAGNYSLKIVKEPVFGTQTEPIIGGFYNLQTPLDFSNFSVSFDINMSQLDGSVFGFQAMDALGEQYIVRMDFDNTGGIKVLHTLSGIQTLVPASGNWSPDTWYRFKVVGTPAEVKYYLNDVQVFTGTVVNPVNIDQLRFVHDNAVGTAYVDNIKINTELMMAVKDSKPAEKGIQLYPNPSSDVVKIKTLHKIRQVKAIELTGKSVDVRLHENQIKVEDLPAGEYILTIETDAKIFTEKFIKK</sequence>
<dbReference type="NCBIfam" id="TIGR04183">
    <property type="entry name" value="Por_Secre_tail"/>
    <property type="match status" value="1"/>
</dbReference>
<dbReference type="Pfam" id="PF18962">
    <property type="entry name" value="Por_Secre_tail"/>
    <property type="match status" value="1"/>
</dbReference>
<organism evidence="3 4">
    <name type="scientific">Chryseobacterium indologenes</name>
    <name type="common">Flavobacterium indologenes</name>
    <dbReference type="NCBI Taxonomy" id="253"/>
    <lineage>
        <taxon>Bacteria</taxon>
        <taxon>Pseudomonadati</taxon>
        <taxon>Bacteroidota</taxon>
        <taxon>Flavobacteriia</taxon>
        <taxon>Flavobacteriales</taxon>
        <taxon>Weeksellaceae</taxon>
        <taxon>Chryseobacterium group</taxon>
        <taxon>Chryseobacterium</taxon>
    </lineage>
</organism>
<name>A0AAD1DUF3_CHRID</name>
<dbReference type="GO" id="GO:0005975">
    <property type="term" value="P:carbohydrate metabolic process"/>
    <property type="evidence" value="ECO:0007669"/>
    <property type="project" value="UniProtKB-ARBA"/>
</dbReference>
<accession>A0AAD1DUF3</accession>
<evidence type="ECO:0000256" key="1">
    <source>
        <dbReference type="ARBA" id="ARBA00022729"/>
    </source>
</evidence>
<dbReference type="Gene3D" id="2.60.120.560">
    <property type="entry name" value="Exo-inulinase, domain 1"/>
    <property type="match status" value="1"/>
</dbReference>
<dbReference type="AlphaFoldDB" id="A0AAD1DUF3"/>
<dbReference type="Proteomes" id="UP000269015">
    <property type="component" value="Chromosome"/>
</dbReference>
<protein>
    <submittedName>
        <fullName evidence="3">T9SS C-terminal target domain-containing protein</fullName>
    </submittedName>
</protein>
<dbReference type="GO" id="GO:0004553">
    <property type="term" value="F:hydrolase activity, hydrolyzing O-glycosyl compounds"/>
    <property type="evidence" value="ECO:0007669"/>
    <property type="project" value="UniProtKB-ARBA"/>
</dbReference>
<dbReference type="EMBL" id="CP033930">
    <property type="protein sequence ID" value="AZB17039.1"/>
    <property type="molecule type" value="Genomic_DNA"/>
</dbReference>